<comment type="function">
    <text evidence="6">Serine protease involved in intramembrane proteolysis.</text>
</comment>
<feature type="transmembrane region" description="Helical" evidence="6">
    <location>
        <begin position="187"/>
        <end position="208"/>
    </location>
</feature>
<dbReference type="GO" id="GO:0004252">
    <property type="term" value="F:serine-type endopeptidase activity"/>
    <property type="evidence" value="ECO:0007669"/>
    <property type="project" value="InterPro"/>
</dbReference>
<dbReference type="OrthoDB" id="418595at2759"/>
<dbReference type="InterPro" id="IPR035952">
    <property type="entry name" value="Rhomboid-like_sf"/>
</dbReference>
<keyword evidence="8" id="KW-1185">Reference proteome</keyword>
<accession>A0A8B8QG82</accession>
<feature type="transmembrane region" description="Helical" evidence="6">
    <location>
        <begin position="240"/>
        <end position="258"/>
    </location>
</feature>
<dbReference type="RefSeq" id="XP_030545232.1">
    <property type="nucleotide sequence ID" value="XM_030689372.2"/>
</dbReference>
<dbReference type="KEGG" id="rarg:115751456"/>
<protein>
    <recommendedName>
        <fullName evidence="6">RHOMBOID-like protein</fullName>
        <ecNumber evidence="6">3.4.21.105</ecNumber>
    </recommendedName>
</protein>
<sequence>MAASAKIGAELELKPRHHPRRSFDFGDHPWGGDEDRLPFFRSASRRRGDTWIVSLFVLLHVFAFVATMAVNNCGENSHGDCALEALGRFSFQPLPENPLLGPSASTLDAVGAVRRTLLTEHQSWRLLTAPWLHAGIFHLLINLVSVMYLGIHLEQEFGPLRSGMIYALSALVGSFVSALFVQDSPQVGASAALFGLLGAMLAVLIRYWRHFNDKFAALLIIFSIFSINFAVGLLPYIDNFSSIGGFISGFLLGVVALYKPQRRELPPSKVGLFDYGVQSSLKLKQKLDKPVLRIVALVLFGLVFSGCLVAALWRIDLNQYCSWCYFLNCIASKRWSCNDMTTSCEILQSVERNAELTLTCMANGKFRVFSFTNISPARMGDLCTLICS</sequence>
<feature type="transmembrane region" description="Helical" evidence="6">
    <location>
        <begin position="131"/>
        <end position="151"/>
    </location>
</feature>
<evidence type="ECO:0000256" key="4">
    <source>
        <dbReference type="ARBA" id="ARBA00022989"/>
    </source>
</evidence>
<organism evidence="8 9">
    <name type="scientific">Rhodamnia argentea</name>
    <dbReference type="NCBI Taxonomy" id="178133"/>
    <lineage>
        <taxon>Eukaryota</taxon>
        <taxon>Viridiplantae</taxon>
        <taxon>Streptophyta</taxon>
        <taxon>Embryophyta</taxon>
        <taxon>Tracheophyta</taxon>
        <taxon>Spermatophyta</taxon>
        <taxon>Magnoliopsida</taxon>
        <taxon>eudicotyledons</taxon>
        <taxon>Gunneridae</taxon>
        <taxon>Pentapetalae</taxon>
        <taxon>rosids</taxon>
        <taxon>malvids</taxon>
        <taxon>Myrtales</taxon>
        <taxon>Myrtaceae</taxon>
        <taxon>Myrtoideae</taxon>
        <taxon>Myrteae</taxon>
        <taxon>Australasian group</taxon>
        <taxon>Rhodamnia</taxon>
    </lineage>
</organism>
<evidence type="ECO:0000256" key="6">
    <source>
        <dbReference type="RuleBase" id="RU362115"/>
    </source>
</evidence>
<evidence type="ECO:0000256" key="5">
    <source>
        <dbReference type="ARBA" id="ARBA00023136"/>
    </source>
</evidence>
<keyword evidence="3 6" id="KW-0812">Transmembrane</keyword>
<keyword evidence="6" id="KW-0378">Hydrolase</keyword>
<evidence type="ECO:0000313" key="8">
    <source>
        <dbReference type="Proteomes" id="UP000827889"/>
    </source>
</evidence>
<dbReference type="GO" id="GO:0016020">
    <property type="term" value="C:membrane"/>
    <property type="evidence" value="ECO:0007669"/>
    <property type="project" value="UniProtKB-SubCell"/>
</dbReference>
<evidence type="ECO:0000256" key="3">
    <source>
        <dbReference type="ARBA" id="ARBA00022692"/>
    </source>
</evidence>
<dbReference type="PANTHER" id="PTHR22936">
    <property type="entry name" value="RHOMBOID-RELATED"/>
    <property type="match status" value="1"/>
</dbReference>
<feature type="transmembrane region" description="Helical" evidence="6">
    <location>
        <begin position="215"/>
        <end position="234"/>
    </location>
</feature>
<feature type="domain" description="Peptidase S54 rhomboid" evidence="7">
    <location>
        <begin position="121"/>
        <end position="257"/>
    </location>
</feature>
<dbReference type="AlphaFoldDB" id="A0A8B8QG82"/>
<dbReference type="PANTHER" id="PTHR22936:SF75">
    <property type="entry name" value="RHOMBOID-LIKE PROTEIN 8"/>
    <property type="match status" value="1"/>
</dbReference>
<evidence type="ECO:0000256" key="2">
    <source>
        <dbReference type="ARBA" id="ARBA00009045"/>
    </source>
</evidence>
<gene>
    <name evidence="9" type="primary">LOC115751456</name>
</gene>
<feature type="transmembrane region" description="Helical" evidence="6">
    <location>
        <begin position="291"/>
        <end position="313"/>
    </location>
</feature>
<proteinExistence type="inferred from homology"/>
<keyword evidence="6" id="KW-0720">Serine protease</keyword>
<dbReference type="GO" id="GO:0006508">
    <property type="term" value="P:proteolysis"/>
    <property type="evidence" value="ECO:0007669"/>
    <property type="project" value="UniProtKB-KW"/>
</dbReference>
<dbReference type="Proteomes" id="UP000827889">
    <property type="component" value="Chromosome 2"/>
</dbReference>
<dbReference type="SUPFAM" id="SSF144091">
    <property type="entry name" value="Rhomboid-like"/>
    <property type="match status" value="1"/>
</dbReference>
<dbReference type="GeneID" id="115751456"/>
<dbReference type="Pfam" id="PF01694">
    <property type="entry name" value="Rhomboid"/>
    <property type="match status" value="1"/>
</dbReference>
<dbReference type="EC" id="3.4.21.105" evidence="6"/>
<evidence type="ECO:0000259" key="7">
    <source>
        <dbReference type="Pfam" id="PF01694"/>
    </source>
</evidence>
<dbReference type="Gene3D" id="1.20.1540.10">
    <property type="entry name" value="Rhomboid-like"/>
    <property type="match status" value="1"/>
</dbReference>
<reference evidence="8" key="1">
    <citation type="submission" date="2025-05" db="UniProtKB">
        <authorList>
            <consortium name="RefSeq"/>
        </authorList>
    </citation>
    <scope>NUCLEOTIDE SEQUENCE [LARGE SCALE GENOMIC DNA]</scope>
</reference>
<evidence type="ECO:0000256" key="1">
    <source>
        <dbReference type="ARBA" id="ARBA00004141"/>
    </source>
</evidence>
<feature type="transmembrane region" description="Helical" evidence="6">
    <location>
        <begin position="51"/>
        <end position="70"/>
    </location>
</feature>
<feature type="transmembrane region" description="Helical" evidence="6">
    <location>
        <begin position="163"/>
        <end position="181"/>
    </location>
</feature>
<comment type="similarity">
    <text evidence="2 6">Belongs to the peptidase S54 family.</text>
</comment>
<comment type="catalytic activity">
    <reaction evidence="6">
        <text>Cleaves type-1 transmembrane domains using a catalytic dyad composed of serine and histidine that are contributed by different transmembrane domains.</text>
        <dbReference type="EC" id="3.4.21.105"/>
    </reaction>
</comment>
<dbReference type="InterPro" id="IPR002610">
    <property type="entry name" value="Peptidase_S54_rhomboid-like"/>
</dbReference>
<reference evidence="9" key="2">
    <citation type="submission" date="2025-08" db="UniProtKB">
        <authorList>
            <consortium name="RefSeq"/>
        </authorList>
    </citation>
    <scope>IDENTIFICATION</scope>
    <source>
        <tissue evidence="9">Leaf</tissue>
    </source>
</reference>
<keyword evidence="6" id="KW-0645">Protease</keyword>
<comment type="subcellular location">
    <subcellularLocation>
        <location evidence="1 6">Membrane</location>
        <topology evidence="1 6">Multi-pass membrane protein</topology>
    </subcellularLocation>
</comment>
<name>A0A8B8QG82_9MYRT</name>
<dbReference type="InterPro" id="IPR022764">
    <property type="entry name" value="Peptidase_S54_rhomboid_dom"/>
</dbReference>
<keyword evidence="5 6" id="KW-0472">Membrane</keyword>
<keyword evidence="4 6" id="KW-1133">Transmembrane helix</keyword>
<evidence type="ECO:0000313" key="9">
    <source>
        <dbReference type="RefSeq" id="XP_030545232.1"/>
    </source>
</evidence>